<feature type="domain" description="FAD linked oxidase N-terminal" evidence="2">
    <location>
        <begin position="73"/>
        <end position="145"/>
    </location>
</feature>
<keyword evidence="4" id="KW-1185">Reference proteome</keyword>
<dbReference type="AlphaFoldDB" id="A0A507R354"/>
<gene>
    <name evidence="3" type="ORF">MPDQ_003692</name>
</gene>
<dbReference type="Gene3D" id="3.40.462.20">
    <property type="match status" value="1"/>
</dbReference>
<dbReference type="InterPro" id="IPR016169">
    <property type="entry name" value="FAD-bd_PCMH_sub2"/>
</dbReference>
<dbReference type="Proteomes" id="UP000319663">
    <property type="component" value="Unassembled WGS sequence"/>
</dbReference>
<dbReference type="EMBL" id="VIFY01000023">
    <property type="protein sequence ID" value="TQB75146.1"/>
    <property type="molecule type" value="Genomic_DNA"/>
</dbReference>
<feature type="signal peptide" evidence="1">
    <location>
        <begin position="1"/>
        <end position="19"/>
    </location>
</feature>
<evidence type="ECO:0000259" key="2">
    <source>
        <dbReference type="Pfam" id="PF01565"/>
    </source>
</evidence>
<reference evidence="3 4" key="1">
    <citation type="submission" date="2019-06" db="EMBL/GenBank/DDBJ databases">
        <title>Wine fermentation using esterase from Monascus purpureus.</title>
        <authorList>
            <person name="Geng C."/>
            <person name="Zhang Y."/>
        </authorList>
    </citation>
    <scope>NUCLEOTIDE SEQUENCE [LARGE SCALE GENOMIC DNA]</scope>
    <source>
        <strain evidence="3">HQ1</strain>
    </source>
</reference>
<organism evidence="3 4">
    <name type="scientific">Monascus purpureus</name>
    <name type="common">Red mold</name>
    <name type="synonym">Monascus anka</name>
    <dbReference type="NCBI Taxonomy" id="5098"/>
    <lineage>
        <taxon>Eukaryota</taxon>
        <taxon>Fungi</taxon>
        <taxon>Dikarya</taxon>
        <taxon>Ascomycota</taxon>
        <taxon>Pezizomycotina</taxon>
        <taxon>Eurotiomycetes</taxon>
        <taxon>Eurotiomycetidae</taxon>
        <taxon>Eurotiales</taxon>
        <taxon>Aspergillaceae</taxon>
        <taxon>Monascus</taxon>
    </lineage>
</organism>
<dbReference type="Pfam" id="PF01565">
    <property type="entry name" value="FAD_binding_4"/>
    <property type="match status" value="1"/>
</dbReference>
<sequence length="326" mass="35368">MRVSAWSLALATVPAIATALRSSFVNEQRSNASSSLTAAAVSAELAPKLSANSSIFAQNDPRWFIDLVNPTQVKYANSHGVPFHAVNRGHGSTETLGRLKNGIEISMAQLTDIKIADDEASAFFGGGVWDGQVIDALWEKGFVTGTGVVLVWASWALDLVEAPILEFFIHYVGSAEEAAPYLKPFQDLSPLYPNGQYYAYPDVLDATGTGLNSPMCQDGHTNMQNVTTSQLLHNQSIVVFEACSLEGVKAVDPASTAFPHREENILCDVLVTYDPDSSLDAEAVAIGKKITQFWADGQPYRQKHIYVNCAFGDERLDGYQCSQVAR</sequence>
<protein>
    <recommendedName>
        <fullName evidence="2">FAD linked oxidase N-terminal domain-containing protein</fullName>
    </recommendedName>
</protein>
<evidence type="ECO:0000313" key="3">
    <source>
        <dbReference type="EMBL" id="TQB75146.1"/>
    </source>
</evidence>
<dbReference type="GO" id="GO:0050660">
    <property type="term" value="F:flavin adenine dinucleotide binding"/>
    <property type="evidence" value="ECO:0007669"/>
    <property type="project" value="InterPro"/>
</dbReference>
<proteinExistence type="predicted"/>
<dbReference type="SUPFAM" id="SSF56176">
    <property type="entry name" value="FAD-binding/transporter-associated domain-like"/>
    <property type="match status" value="1"/>
</dbReference>
<evidence type="ECO:0000256" key="1">
    <source>
        <dbReference type="SAM" id="SignalP"/>
    </source>
</evidence>
<dbReference type="STRING" id="5098.A0A507R354"/>
<name>A0A507R354_MONPU</name>
<evidence type="ECO:0000313" key="4">
    <source>
        <dbReference type="Proteomes" id="UP000319663"/>
    </source>
</evidence>
<accession>A0A507R354</accession>
<comment type="caution">
    <text evidence="3">The sequence shown here is derived from an EMBL/GenBank/DDBJ whole genome shotgun (WGS) entry which is preliminary data.</text>
</comment>
<feature type="chain" id="PRO_5021305147" description="FAD linked oxidase N-terminal domain-containing protein" evidence="1">
    <location>
        <begin position="20"/>
        <end position="326"/>
    </location>
</feature>
<dbReference type="InterPro" id="IPR006094">
    <property type="entry name" value="Oxid_FAD_bind_N"/>
</dbReference>
<dbReference type="InterPro" id="IPR036318">
    <property type="entry name" value="FAD-bd_PCMH-like_sf"/>
</dbReference>
<keyword evidence="1" id="KW-0732">Signal</keyword>
<dbReference type="Gene3D" id="3.30.465.10">
    <property type="match status" value="1"/>
</dbReference>